<dbReference type="GO" id="GO:0005886">
    <property type="term" value="C:plasma membrane"/>
    <property type="evidence" value="ECO:0007669"/>
    <property type="project" value="UniProtKB-SubCell"/>
</dbReference>
<dbReference type="InterPro" id="IPR038377">
    <property type="entry name" value="Na/Glc_symporter_sf"/>
</dbReference>
<comment type="caution">
    <text evidence="12">The sequence shown here is derived from an EMBL/GenBank/DDBJ whole genome shotgun (WGS) entry which is preliminary data.</text>
</comment>
<name>X1TVX7_9ZZZZ</name>
<evidence type="ECO:0000256" key="10">
    <source>
        <dbReference type="ARBA" id="ARBA00023201"/>
    </source>
</evidence>
<dbReference type="Gene3D" id="1.20.1730.10">
    <property type="entry name" value="Sodium/glucose cotransporter"/>
    <property type="match status" value="1"/>
</dbReference>
<dbReference type="PANTHER" id="PTHR42985">
    <property type="entry name" value="SODIUM-COUPLED MONOCARBOXYLATE TRANSPORTER"/>
    <property type="match status" value="1"/>
</dbReference>
<accession>X1TVX7</accession>
<feature type="transmembrane region" description="Helical" evidence="11">
    <location>
        <begin position="121"/>
        <end position="144"/>
    </location>
</feature>
<evidence type="ECO:0000256" key="8">
    <source>
        <dbReference type="ARBA" id="ARBA00023065"/>
    </source>
</evidence>
<evidence type="ECO:0000256" key="3">
    <source>
        <dbReference type="ARBA" id="ARBA00022448"/>
    </source>
</evidence>
<keyword evidence="5 11" id="KW-0812">Transmembrane</keyword>
<evidence type="ECO:0000256" key="5">
    <source>
        <dbReference type="ARBA" id="ARBA00022692"/>
    </source>
</evidence>
<keyword evidence="4" id="KW-1003">Cell membrane</keyword>
<reference evidence="12" key="1">
    <citation type="journal article" date="2014" name="Front. Microbiol.">
        <title>High frequency of phylogenetically diverse reductive dehalogenase-homologous genes in deep subseafloor sedimentary metagenomes.</title>
        <authorList>
            <person name="Kawai M."/>
            <person name="Futagami T."/>
            <person name="Toyoda A."/>
            <person name="Takaki Y."/>
            <person name="Nishi S."/>
            <person name="Hori S."/>
            <person name="Arai W."/>
            <person name="Tsubouchi T."/>
            <person name="Morono Y."/>
            <person name="Uchiyama I."/>
            <person name="Ito T."/>
            <person name="Fujiyama A."/>
            <person name="Inagaki F."/>
            <person name="Takami H."/>
        </authorList>
    </citation>
    <scope>NUCLEOTIDE SEQUENCE</scope>
    <source>
        <strain evidence="12">Expedition CK06-06</strain>
    </source>
</reference>
<keyword evidence="8" id="KW-0406">Ion transport</keyword>
<dbReference type="PROSITE" id="PS50283">
    <property type="entry name" value="NA_SOLUT_SYMP_3"/>
    <property type="match status" value="1"/>
</dbReference>
<keyword evidence="9 11" id="KW-0472">Membrane</keyword>
<feature type="non-terminal residue" evidence="12">
    <location>
        <position position="254"/>
    </location>
</feature>
<feature type="transmembrane region" description="Helical" evidence="11">
    <location>
        <begin position="214"/>
        <end position="233"/>
    </location>
</feature>
<dbReference type="PANTHER" id="PTHR42985:SF40">
    <property type="entry name" value="LD47995P-RELATED"/>
    <property type="match status" value="1"/>
</dbReference>
<keyword evidence="3" id="KW-0813">Transport</keyword>
<dbReference type="GO" id="GO:0006814">
    <property type="term" value="P:sodium ion transport"/>
    <property type="evidence" value="ECO:0007669"/>
    <property type="project" value="UniProtKB-KW"/>
</dbReference>
<evidence type="ECO:0000313" key="12">
    <source>
        <dbReference type="EMBL" id="GAJ09409.1"/>
    </source>
</evidence>
<gene>
    <name evidence="12" type="ORF">S12H4_45468</name>
</gene>
<dbReference type="InterPro" id="IPR051163">
    <property type="entry name" value="Sodium:Solute_Symporter_SSF"/>
</dbReference>
<evidence type="ECO:0000256" key="2">
    <source>
        <dbReference type="ARBA" id="ARBA00006434"/>
    </source>
</evidence>
<evidence type="ECO:0000256" key="7">
    <source>
        <dbReference type="ARBA" id="ARBA00023053"/>
    </source>
</evidence>
<evidence type="ECO:0000256" key="1">
    <source>
        <dbReference type="ARBA" id="ARBA00004651"/>
    </source>
</evidence>
<comment type="similarity">
    <text evidence="2">Belongs to the sodium:solute symporter (SSF) (TC 2.A.21) family.</text>
</comment>
<feature type="transmembrane region" description="Helical" evidence="11">
    <location>
        <begin position="12"/>
        <end position="32"/>
    </location>
</feature>
<proteinExistence type="inferred from homology"/>
<keyword evidence="10" id="KW-0739">Sodium transport</keyword>
<feature type="non-terminal residue" evidence="12">
    <location>
        <position position="1"/>
    </location>
</feature>
<evidence type="ECO:0000256" key="11">
    <source>
        <dbReference type="SAM" id="Phobius"/>
    </source>
</evidence>
<dbReference type="Pfam" id="PF00474">
    <property type="entry name" value="SSF"/>
    <property type="match status" value="1"/>
</dbReference>
<protein>
    <recommendedName>
        <fullName evidence="13">Sodium:solute symporter</fullName>
    </recommendedName>
</protein>
<keyword evidence="7" id="KW-0915">Sodium</keyword>
<feature type="transmembrane region" description="Helical" evidence="11">
    <location>
        <begin position="180"/>
        <end position="202"/>
    </location>
</feature>
<dbReference type="EMBL" id="BARW01028116">
    <property type="protein sequence ID" value="GAJ09409.1"/>
    <property type="molecule type" value="Genomic_DNA"/>
</dbReference>
<keyword evidence="6 11" id="KW-1133">Transmembrane helix</keyword>
<evidence type="ECO:0000256" key="6">
    <source>
        <dbReference type="ARBA" id="ARBA00022989"/>
    </source>
</evidence>
<dbReference type="GO" id="GO:0015293">
    <property type="term" value="F:symporter activity"/>
    <property type="evidence" value="ECO:0007669"/>
    <property type="project" value="TreeGrafter"/>
</dbReference>
<comment type="subcellular location">
    <subcellularLocation>
        <location evidence="1">Cell membrane</location>
        <topology evidence="1">Multi-pass membrane protein</topology>
    </subcellularLocation>
</comment>
<sequence length="254" mass="28031">NGVLKIPMQFIILFTGAMIFVFYQFVVPPLFFNSVETAKVKNSSYSEAYQELESKHNQVHMVKQDQIRDMLAAIETGSDSEINNAVQGVKNSQKSELVIKDEAIKLIRNANPDADTNDTDYIFLNFVIDYLPAGLIGLILAAILSASMSSTSAELNALAAISVIDIYKRIFKKNGSDRQYLFVSKLATVFWGLYAITFALFANYLGSLVEAVNILGSLFYGTILGIFLVGFFFKKIGGHATFIAAIFTELTVLA</sequence>
<evidence type="ECO:0008006" key="13">
    <source>
        <dbReference type="Google" id="ProtNLM"/>
    </source>
</evidence>
<evidence type="ECO:0000256" key="4">
    <source>
        <dbReference type="ARBA" id="ARBA00022475"/>
    </source>
</evidence>
<organism evidence="12">
    <name type="scientific">marine sediment metagenome</name>
    <dbReference type="NCBI Taxonomy" id="412755"/>
    <lineage>
        <taxon>unclassified sequences</taxon>
        <taxon>metagenomes</taxon>
        <taxon>ecological metagenomes</taxon>
    </lineage>
</organism>
<dbReference type="InterPro" id="IPR001734">
    <property type="entry name" value="Na/solute_symporter"/>
</dbReference>
<evidence type="ECO:0000256" key="9">
    <source>
        <dbReference type="ARBA" id="ARBA00023136"/>
    </source>
</evidence>
<dbReference type="AlphaFoldDB" id="X1TVX7"/>